<dbReference type="EMBL" id="AUSU01007111">
    <property type="protein sequence ID" value="EPS61057.1"/>
    <property type="molecule type" value="Genomic_DNA"/>
</dbReference>
<dbReference type="OrthoDB" id="1651011at2759"/>
<keyword evidence="5" id="KW-1185">Reference proteome</keyword>
<reference evidence="4 5" key="1">
    <citation type="journal article" date="2013" name="BMC Genomics">
        <title>The miniature genome of a carnivorous plant Genlisea aurea contains a low number of genes and short non-coding sequences.</title>
        <authorList>
            <person name="Leushkin E.V."/>
            <person name="Sutormin R.A."/>
            <person name="Nabieva E.R."/>
            <person name="Penin A.A."/>
            <person name="Kondrashov A.S."/>
            <person name="Logacheva M.D."/>
        </authorList>
    </citation>
    <scope>NUCLEOTIDE SEQUENCE [LARGE SCALE GENOMIC DNA]</scope>
</reference>
<comment type="caution">
    <text evidence="4">The sequence shown here is derived from an EMBL/GenBank/DDBJ whole genome shotgun (WGS) entry which is preliminary data.</text>
</comment>
<dbReference type="SUPFAM" id="SSF57756">
    <property type="entry name" value="Retrovirus zinc finger-like domains"/>
    <property type="match status" value="1"/>
</dbReference>
<keyword evidence="1" id="KW-0862">Zinc</keyword>
<evidence type="ECO:0000256" key="1">
    <source>
        <dbReference type="PROSITE-ProRule" id="PRU00047"/>
    </source>
</evidence>
<dbReference type="AlphaFoldDB" id="S8DMX6"/>
<protein>
    <recommendedName>
        <fullName evidence="3">CCHC-type domain-containing protein</fullName>
    </recommendedName>
</protein>
<evidence type="ECO:0000259" key="3">
    <source>
        <dbReference type="PROSITE" id="PS50158"/>
    </source>
</evidence>
<evidence type="ECO:0000256" key="2">
    <source>
        <dbReference type="SAM" id="MobiDB-lite"/>
    </source>
</evidence>
<gene>
    <name evidence="4" type="ORF">M569_13744</name>
</gene>
<accession>S8DMX6</accession>
<dbReference type="PANTHER" id="PTHR47592">
    <property type="entry name" value="PBF68 PROTEIN"/>
    <property type="match status" value="1"/>
</dbReference>
<dbReference type="PROSITE" id="PS50158">
    <property type="entry name" value="ZF_CCHC"/>
    <property type="match status" value="1"/>
</dbReference>
<dbReference type="GO" id="GO:0008270">
    <property type="term" value="F:zinc ion binding"/>
    <property type="evidence" value="ECO:0007669"/>
    <property type="project" value="UniProtKB-KW"/>
</dbReference>
<feature type="region of interest" description="Disordered" evidence="2">
    <location>
        <begin position="44"/>
        <end position="67"/>
    </location>
</feature>
<evidence type="ECO:0000313" key="4">
    <source>
        <dbReference type="EMBL" id="EPS61057.1"/>
    </source>
</evidence>
<evidence type="ECO:0000313" key="5">
    <source>
        <dbReference type="Proteomes" id="UP000015453"/>
    </source>
</evidence>
<feature type="domain" description="CCHC-type" evidence="3">
    <location>
        <begin position="294"/>
        <end position="308"/>
    </location>
</feature>
<dbReference type="GO" id="GO:0003676">
    <property type="term" value="F:nucleic acid binding"/>
    <property type="evidence" value="ECO:0007669"/>
    <property type="project" value="InterPro"/>
</dbReference>
<feature type="compositionally biased region" description="Low complexity" evidence="2">
    <location>
        <begin position="44"/>
        <end position="57"/>
    </location>
</feature>
<dbReference type="Proteomes" id="UP000015453">
    <property type="component" value="Unassembled WGS sequence"/>
</dbReference>
<name>S8DMX6_9LAMI</name>
<dbReference type="SMART" id="SM00343">
    <property type="entry name" value="ZnF_C2HC"/>
    <property type="match status" value="1"/>
</dbReference>
<sequence length="316" mass="35891">MKLYIYKHGNSTAAKKCTMAFEPVSKNIWLPSVSLYEHNPSASAVTTSQPTTASSAPIDSAGIPSQPARQFPDISTIEVFDGHHFRRWQDQIFNLLNKHGVAWALTVAKEDAGDSDVLAVDWQWANRVCLQTIISTIDESLFRVYAVYKEAASIWKSMTVKYAAAEDGVNYRFAVADFLQWEMDDDEEVLIQINDFHRLLDNMAAQNIRLSPEFVVGSLIYKLPKSWNEYKVRMGYSDVKMSLNELINDIAIEEELRRQMNNIRRSKTNPNSKISDHALIPTKKPLKKKKVGNCFVCGKVGHYAAQCRHRKGEKSE</sequence>
<dbReference type="InterPro" id="IPR001878">
    <property type="entry name" value="Znf_CCHC"/>
</dbReference>
<organism evidence="4 5">
    <name type="scientific">Genlisea aurea</name>
    <dbReference type="NCBI Taxonomy" id="192259"/>
    <lineage>
        <taxon>Eukaryota</taxon>
        <taxon>Viridiplantae</taxon>
        <taxon>Streptophyta</taxon>
        <taxon>Embryophyta</taxon>
        <taxon>Tracheophyta</taxon>
        <taxon>Spermatophyta</taxon>
        <taxon>Magnoliopsida</taxon>
        <taxon>eudicotyledons</taxon>
        <taxon>Gunneridae</taxon>
        <taxon>Pentapetalae</taxon>
        <taxon>asterids</taxon>
        <taxon>lamiids</taxon>
        <taxon>Lamiales</taxon>
        <taxon>Lentibulariaceae</taxon>
        <taxon>Genlisea</taxon>
    </lineage>
</organism>
<dbReference type="PANTHER" id="PTHR47592:SF27">
    <property type="entry name" value="OS08G0421700 PROTEIN"/>
    <property type="match status" value="1"/>
</dbReference>
<keyword evidence="1" id="KW-0479">Metal-binding</keyword>
<proteinExistence type="predicted"/>
<dbReference type="InterPro" id="IPR036875">
    <property type="entry name" value="Znf_CCHC_sf"/>
</dbReference>
<dbReference type="Pfam" id="PF14223">
    <property type="entry name" value="Retrotran_gag_2"/>
    <property type="match status" value="1"/>
</dbReference>
<keyword evidence="1" id="KW-0863">Zinc-finger</keyword>